<gene>
    <name evidence="2" type="ORF">S12H4_12158</name>
</gene>
<reference evidence="2" key="1">
    <citation type="journal article" date="2014" name="Front. Microbiol.">
        <title>High frequency of phylogenetically diverse reductive dehalogenase-homologous genes in deep subseafloor sedimentary metagenomes.</title>
        <authorList>
            <person name="Kawai M."/>
            <person name="Futagami T."/>
            <person name="Toyoda A."/>
            <person name="Takaki Y."/>
            <person name="Nishi S."/>
            <person name="Hori S."/>
            <person name="Arai W."/>
            <person name="Tsubouchi T."/>
            <person name="Morono Y."/>
            <person name="Uchiyama I."/>
            <person name="Ito T."/>
            <person name="Fujiyama A."/>
            <person name="Inagaki F."/>
            <person name="Takami H."/>
        </authorList>
    </citation>
    <scope>NUCLEOTIDE SEQUENCE</scope>
    <source>
        <strain evidence="2">Expedition CK06-06</strain>
    </source>
</reference>
<protein>
    <submittedName>
        <fullName evidence="2">Uncharacterized protein</fullName>
    </submittedName>
</protein>
<dbReference type="AlphaFoldDB" id="X1SSB3"/>
<sequence length="95" mass="10443">MEWRSFQHPTWDPDFCARESVRVIDLSDTGDRFGGPKLLGDSKPDRLTKKVGDINAYALEMFARKKKGKPVITTPAVIALIAVVPVSVAYPEAVG</sequence>
<evidence type="ECO:0000256" key="1">
    <source>
        <dbReference type="SAM" id="Phobius"/>
    </source>
</evidence>
<name>X1SSB3_9ZZZZ</name>
<keyword evidence="1" id="KW-0812">Transmembrane</keyword>
<feature type="transmembrane region" description="Helical" evidence="1">
    <location>
        <begin position="71"/>
        <end position="90"/>
    </location>
</feature>
<accession>X1SSB3</accession>
<dbReference type="EMBL" id="BARW01005671">
    <property type="protein sequence ID" value="GAI82001.1"/>
    <property type="molecule type" value="Genomic_DNA"/>
</dbReference>
<organism evidence="2">
    <name type="scientific">marine sediment metagenome</name>
    <dbReference type="NCBI Taxonomy" id="412755"/>
    <lineage>
        <taxon>unclassified sequences</taxon>
        <taxon>metagenomes</taxon>
        <taxon>ecological metagenomes</taxon>
    </lineage>
</organism>
<keyword evidence="1" id="KW-1133">Transmembrane helix</keyword>
<proteinExistence type="predicted"/>
<evidence type="ECO:0000313" key="2">
    <source>
        <dbReference type="EMBL" id="GAI82001.1"/>
    </source>
</evidence>
<keyword evidence="1" id="KW-0472">Membrane</keyword>
<comment type="caution">
    <text evidence="2">The sequence shown here is derived from an EMBL/GenBank/DDBJ whole genome shotgun (WGS) entry which is preliminary data.</text>
</comment>